<feature type="transmembrane region" description="Helical" evidence="6">
    <location>
        <begin position="364"/>
        <end position="384"/>
    </location>
</feature>
<dbReference type="FunFam" id="1.20.1250.20:FF:000011">
    <property type="entry name" value="MFS multidrug transporter, putative"/>
    <property type="match status" value="1"/>
</dbReference>
<evidence type="ECO:0000313" key="8">
    <source>
        <dbReference type="EMBL" id="KAG5162857.1"/>
    </source>
</evidence>
<feature type="compositionally biased region" description="Polar residues" evidence="5">
    <location>
        <begin position="1"/>
        <end position="11"/>
    </location>
</feature>
<proteinExistence type="predicted"/>
<keyword evidence="4 6" id="KW-0472">Membrane</keyword>
<dbReference type="SUPFAM" id="SSF103473">
    <property type="entry name" value="MFS general substrate transporter"/>
    <property type="match status" value="1"/>
</dbReference>
<dbReference type="InterPro" id="IPR011701">
    <property type="entry name" value="MFS"/>
</dbReference>
<evidence type="ECO:0000256" key="2">
    <source>
        <dbReference type="ARBA" id="ARBA00022692"/>
    </source>
</evidence>
<reference evidence="8" key="1">
    <citation type="submission" date="2021-02" db="EMBL/GenBank/DDBJ databases">
        <title>Psilocybe cubensis genome.</title>
        <authorList>
            <person name="Mckernan K.J."/>
            <person name="Crawford S."/>
            <person name="Trippe A."/>
            <person name="Kane L.T."/>
            <person name="Mclaughlin S."/>
        </authorList>
    </citation>
    <scope>NUCLEOTIDE SEQUENCE [LARGE SCALE GENOMIC DNA]</scope>
    <source>
        <strain evidence="8">MGC-MH-2018</strain>
    </source>
</reference>
<name>A0A8H8CE64_PSICU</name>
<dbReference type="PROSITE" id="PS50850">
    <property type="entry name" value="MFS"/>
    <property type="match status" value="1"/>
</dbReference>
<dbReference type="InterPro" id="IPR036259">
    <property type="entry name" value="MFS_trans_sf"/>
</dbReference>
<feature type="region of interest" description="Disordered" evidence="5">
    <location>
        <begin position="530"/>
        <end position="565"/>
    </location>
</feature>
<evidence type="ECO:0000259" key="7">
    <source>
        <dbReference type="PROSITE" id="PS50850"/>
    </source>
</evidence>
<dbReference type="InterPro" id="IPR020846">
    <property type="entry name" value="MFS_dom"/>
</dbReference>
<evidence type="ECO:0000256" key="6">
    <source>
        <dbReference type="SAM" id="Phobius"/>
    </source>
</evidence>
<dbReference type="GO" id="GO:0016020">
    <property type="term" value="C:membrane"/>
    <property type="evidence" value="ECO:0007669"/>
    <property type="project" value="UniProtKB-SubCell"/>
</dbReference>
<feature type="transmembrane region" description="Helical" evidence="6">
    <location>
        <begin position="241"/>
        <end position="263"/>
    </location>
</feature>
<evidence type="ECO:0000256" key="5">
    <source>
        <dbReference type="SAM" id="MobiDB-lite"/>
    </source>
</evidence>
<feature type="transmembrane region" description="Helical" evidence="6">
    <location>
        <begin position="432"/>
        <end position="453"/>
    </location>
</feature>
<keyword evidence="3 6" id="KW-1133">Transmembrane helix</keyword>
<feature type="transmembrane region" description="Helical" evidence="6">
    <location>
        <begin position="465"/>
        <end position="487"/>
    </location>
</feature>
<keyword evidence="2 6" id="KW-0812">Transmembrane</keyword>
<feature type="transmembrane region" description="Helical" evidence="6">
    <location>
        <begin position="319"/>
        <end position="344"/>
    </location>
</feature>
<feature type="transmembrane region" description="Helical" evidence="6">
    <location>
        <begin position="499"/>
        <end position="519"/>
    </location>
</feature>
<dbReference type="CDD" id="cd17323">
    <property type="entry name" value="MFS_Tpo1_MDR_like"/>
    <property type="match status" value="1"/>
</dbReference>
<dbReference type="GO" id="GO:0022857">
    <property type="term" value="F:transmembrane transporter activity"/>
    <property type="evidence" value="ECO:0007669"/>
    <property type="project" value="InterPro"/>
</dbReference>
<comment type="subcellular location">
    <subcellularLocation>
        <location evidence="1">Membrane</location>
        <topology evidence="1">Multi-pass membrane protein</topology>
    </subcellularLocation>
</comment>
<organism evidence="8">
    <name type="scientific">Psilocybe cubensis</name>
    <name type="common">Psychedelic mushroom</name>
    <name type="synonym">Stropharia cubensis</name>
    <dbReference type="NCBI Taxonomy" id="181762"/>
    <lineage>
        <taxon>Eukaryota</taxon>
        <taxon>Fungi</taxon>
        <taxon>Dikarya</taxon>
        <taxon>Basidiomycota</taxon>
        <taxon>Agaricomycotina</taxon>
        <taxon>Agaricomycetes</taxon>
        <taxon>Agaricomycetidae</taxon>
        <taxon>Agaricales</taxon>
        <taxon>Agaricineae</taxon>
        <taxon>Strophariaceae</taxon>
        <taxon>Psilocybe</taxon>
    </lineage>
</organism>
<feature type="transmembrane region" description="Helical" evidence="6">
    <location>
        <begin position="180"/>
        <end position="202"/>
    </location>
</feature>
<dbReference type="EMBL" id="JAFIQS010000017">
    <property type="protein sequence ID" value="KAG5162857.1"/>
    <property type="molecule type" value="Genomic_DNA"/>
</dbReference>
<comment type="caution">
    <text evidence="8">The sequence shown here is derived from an EMBL/GenBank/DDBJ whole genome shotgun (WGS) entry which is preliminary data.</text>
</comment>
<dbReference type="OrthoDB" id="6770063at2759"/>
<sequence length="565" mass="61953">MASYSSGSTGPHENRSSLRSDSAPTLPGEVVPEDVNDVEVVMGFKNKGEKERESREVDSNDDVLWVNWDGPSDPLNPKNWSYKKKWAATIVVSSFTFISPVSSSMVAPATEQVAQKFGITSTVLIAMTTSVFVLGYAVGPLFLGPLSEIYGRSRVLQWSNLFYLIWNIACGFAQSKNQLIIFRLLAGLGGSAPLSIGGGVLGDIWHAEERGRAIAIYSLAPLLGPVIGPVCGGWIAERSTWRWVFWSTSIVDVLVQLSGLFFLRETFAPFILEQKAKAIRQEMEQGARAHREVRTIFESAESRSWQRIFAKALTRPFQLFAFETIVQILGVYMAFVYGIFYLFLTTIPVIFRNNYHEGPGIGGLHYIALGLGLSGASQLNARFMDRIYVHFKKRNNGVGEPEFRLPTTIPGSLILPFGLLLSGWAAEKQLHWVAVDIGTACVGGGMILVFQGIQTYVVDTFTLHAASALAAVSMLRSLAGFGFPLFAPAMYAKLGYGKGNTILAALAIVLGCPAPLLLWKYGKRIRMSSRYASKQTHPRSPPISAGPTLEAPQHDHNHNEKKSAV</sequence>
<feature type="transmembrane region" description="Helical" evidence="6">
    <location>
        <begin position="119"/>
        <end position="143"/>
    </location>
</feature>
<dbReference type="Pfam" id="PF07690">
    <property type="entry name" value="MFS_1"/>
    <property type="match status" value="1"/>
</dbReference>
<dbReference type="AlphaFoldDB" id="A0A8H8CE64"/>
<protein>
    <recommendedName>
        <fullName evidence="7">Major facilitator superfamily (MFS) profile domain-containing protein</fullName>
    </recommendedName>
</protein>
<feature type="compositionally biased region" description="Basic and acidic residues" evidence="5">
    <location>
        <begin position="552"/>
        <end position="565"/>
    </location>
</feature>
<evidence type="ECO:0000256" key="4">
    <source>
        <dbReference type="ARBA" id="ARBA00023136"/>
    </source>
</evidence>
<gene>
    <name evidence="8" type="ORF">JR316_012245</name>
</gene>
<dbReference type="PANTHER" id="PTHR23502">
    <property type="entry name" value="MAJOR FACILITATOR SUPERFAMILY"/>
    <property type="match status" value="1"/>
</dbReference>
<dbReference type="Gene3D" id="1.20.1250.20">
    <property type="entry name" value="MFS general substrate transporter like domains"/>
    <property type="match status" value="1"/>
</dbReference>
<feature type="region of interest" description="Disordered" evidence="5">
    <location>
        <begin position="1"/>
        <end position="33"/>
    </location>
</feature>
<feature type="domain" description="Major facilitator superfamily (MFS) profile" evidence="7">
    <location>
        <begin position="88"/>
        <end position="523"/>
    </location>
</feature>
<evidence type="ECO:0000256" key="1">
    <source>
        <dbReference type="ARBA" id="ARBA00004141"/>
    </source>
</evidence>
<feature type="transmembrane region" description="Helical" evidence="6">
    <location>
        <begin position="214"/>
        <end position="235"/>
    </location>
</feature>
<accession>A0A8H8CE64</accession>
<feature type="transmembrane region" description="Helical" evidence="6">
    <location>
        <begin position="155"/>
        <end position="174"/>
    </location>
</feature>
<feature type="transmembrane region" description="Helical" evidence="6">
    <location>
        <begin position="86"/>
        <end position="107"/>
    </location>
</feature>
<feature type="transmembrane region" description="Helical" evidence="6">
    <location>
        <begin position="405"/>
        <end position="426"/>
    </location>
</feature>
<dbReference type="PANTHER" id="PTHR23502:SF60">
    <property type="entry name" value="MAJOR FACILITATOR SUPERFAMILY (MFS) PROFILE DOMAIN-CONTAINING PROTEIN-RELATED"/>
    <property type="match status" value="1"/>
</dbReference>
<evidence type="ECO:0000256" key="3">
    <source>
        <dbReference type="ARBA" id="ARBA00022989"/>
    </source>
</evidence>